<reference evidence="1 2" key="1">
    <citation type="submission" date="2015-12" db="EMBL/GenBank/DDBJ databases">
        <title>The genome of Folsomia candida.</title>
        <authorList>
            <person name="Faddeeva A."/>
            <person name="Derks M.F."/>
            <person name="Anvar Y."/>
            <person name="Smit S."/>
            <person name="Van Straalen N."/>
            <person name="Roelofs D."/>
        </authorList>
    </citation>
    <scope>NUCLEOTIDE SEQUENCE [LARGE SCALE GENOMIC DNA]</scope>
    <source>
        <strain evidence="1 2">VU population</strain>
        <tissue evidence="1">Whole body</tissue>
    </source>
</reference>
<name>A0A226ECF2_FOLCA</name>
<comment type="caution">
    <text evidence="1">The sequence shown here is derived from an EMBL/GenBank/DDBJ whole genome shotgun (WGS) entry which is preliminary data.</text>
</comment>
<organism evidence="1 2">
    <name type="scientific">Folsomia candida</name>
    <name type="common">Springtail</name>
    <dbReference type="NCBI Taxonomy" id="158441"/>
    <lineage>
        <taxon>Eukaryota</taxon>
        <taxon>Metazoa</taxon>
        <taxon>Ecdysozoa</taxon>
        <taxon>Arthropoda</taxon>
        <taxon>Hexapoda</taxon>
        <taxon>Collembola</taxon>
        <taxon>Entomobryomorpha</taxon>
        <taxon>Isotomoidea</taxon>
        <taxon>Isotomidae</taxon>
        <taxon>Proisotominae</taxon>
        <taxon>Folsomia</taxon>
    </lineage>
</organism>
<accession>A0A226ECF2</accession>
<proteinExistence type="predicted"/>
<sequence>MISELNAPLDGLRPESFDDFLCGTMPKADEYKILDRSKHYRDRDTKNLLAPAKDSQMSNMIGLQFQNLSRREYTNPFASVRCFHLLSLPTGYVSGYANFPAFLEHMFTSIAYRVTHLGPSQWTARDLRITNFLDPRHTYHPIGFQYNNKTQTLLQLQSSVERELLKCGKSVYISDSDVIRAELNFLGKYFPSKRFYTGKQNFESPLVTFTWRMTVDCVSKVPKHFKSVVESGLYRRLEMEELHQRYLHRKPVNVEEVDGAIRLRGAILTLFIQCGGVILLAVFVLVLENRLLIVVIILNIPKCSRCLMLKCLRAVGA</sequence>
<gene>
    <name evidence="1" type="ORF">Fcan01_11522</name>
</gene>
<dbReference type="Proteomes" id="UP000198287">
    <property type="component" value="Unassembled WGS sequence"/>
</dbReference>
<evidence type="ECO:0000313" key="2">
    <source>
        <dbReference type="Proteomes" id="UP000198287"/>
    </source>
</evidence>
<dbReference type="AlphaFoldDB" id="A0A226ECF2"/>
<keyword evidence="2" id="KW-1185">Reference proteome</keyword>
<dbReference type="EMBL" id="LNIX01000005">
    <property type="protein sequence ID" value="OXA55109.1"/>
    <property type="molecule type" value="Genomic_DNA"/>
</dbReference>
<evidence type="ECO:0000313" key="1">
    <source>
        <dbReference type="EMBL" id="OXA55109.1"/>
    </source>
</evidence>
<protein>
    <submittedName>
        <fullName evidence="1">Uncharacterized protein</fullName>
    </submittedName>
</protein>